<proteinExistence type="predicted"/>
<keyword evidence="2" id="KW-1185">Reference proteome</keyword>
<evidence type="ECO:0000313" key="1">
    <source>
        <dbReference type="EMBL" id="KAI9261463.1"/>
    </source>
</evidence>
<dbReference type="EMBL" id="JAIXMP010000015">
    <property type="protein sequence ID" value="KAI9261463.1"/>
    <property type="molecule type" value="Genomic_DNA"/>
</dbReference>
<dbReference type="AlphaFoldDB" id="A0AAD5KC40"/>
<evidence type="ECO:0000313" key="2">
    <source>
        <dbReference type="Proteomes" id="UP001209540"/>
    </source>
</evidence>
<sequence>MNSKTQWSTNLCHSSIVDLDDKTLESFFIEDELDELDSTGPPLIRLTLVELDSIFNDAVKTDHFDRKDMTISGN</sequence>
<reference evidence="1" key="1">
    <citation type="journal article" date="2022" name="IScience">
        <title>Evolution of zygomycete secretomes and the origins of terrestrial fungal ecologies.</title>
        <authorList>
            <person name="Chang Y."/>
            <person name="Wang Y."/>
            <person name="Mondo S."/>
            <person name="Ahrendt S."/>
            <person name="Andreopoulos W."/>
            <person name="Barry K."/>
            <person name="Beard J."/>
            <person name="Benny G.L."/>
            <person name="Blankenship S."/>
            <person name="Bonito G."/>
            <person name="Cuomo C."/>
            <person name="Desiro A."/>
            <person name="Gervers K.A."/>
            <person name="Hundley H."/>
            <person name="Kuo A."/>
            <person name="LaButti K."/>
            <person name="Lang B.F."/>
            <person name="Lipzen A."/>
            <person name="O'Donnell K."/>
            <person name="Pangilinan J."/>
            <person name="Reynolds N."/>
            <person name="Sandor L."/>
            <person name="Smith M.E."/>
            <person name="Tsang A."/>
            <person name="Grigoriev I.V."/>
            <person name="Stajich J.E."/>
            <person name="Spatafora J.W."/>
        </authorList>
    </citation>
    <scope>NUCLEOTIDE SEQUENCE</scope>
    <source>
        <strain evidence="1">RSA 2281</strain>
    </source>
</reference>
<name>A0AAD5KC40_9FUNG</name>
<accession>A0AAD5KC40</accession>
<dbReference type="Proteomes" id="UP001209540">
    <property type="component" value="Unassembled WGS sequence"/>
</dbReference>
<gene>
    <name evidence="1" type="ORF">BDA99DRAFT_605354</name>
</gene>
<protein>
    <submittedName>
        <fullName evidence="1">Uncharacterized protein</fullName>
    </submittedName>
</protein>
<reference evidence="1" key="2">
    <citation type="submission" date="2023-02" db="EMBL/GenBank/DDBJ databases">
        <authorList>
            <consortium name="DOE Joint Genome Institute"/>
            <person name="Mondo S.J."/>
            <person name="Chang Y."/>
            <person name="Wang Y."/>
            <person name="Ahrendt S."/>
            <person name="Andreopoulos W."/>
            <person name="Barry K."/>
            <person name="Beard J."/>
            <person name="Benny G.L."/>
            <person name="Blankenship S."/>
            <person name="Bonito G."/>
            <person name="Cuomo C."/>
            <person name="Desiro A."/>
            <person name="Gervers K.A."/>
            <person name="Hundley H."/>
            <person name="Kuo A."/>
            <person name="LaButti K."/>
            <person name="Lang B.F."/>
            <person name="Lipzen A."/>
            <person name="O'Donnell K."/>
            <person name="Pangilinan J."/>
            <person name="Reynolds N."/>
            <person name="Sandor L."/>
            <person name="Smith M.W."/>
            <person name="Tsang A."/>
            <person name="Grigoriev I.V."/>
            <person name="Stajich J.E."/>
            <person name="Spatafora J.W."/>
        </authorList>
    </citation>
    <scope>NUCLEOTIDE SEQUENCE</scope>
    <source>
        <strain evidence="1">RSA 2281</strain>
    </source>
</reference>
<comment type="caution">
    <text evidence="1">The sequence shown here is derived from an EMBL/GenBank/DDBJ whole genome shotgun (WGS) entry which is preliminary data.</text>
</comment>
<organism evidence="1 2">
    <name type="scientific">Phascolomyces articulosus</name>
    <dbReference type="NCBI Taxonomy" id="60185"/>
    <lineage>
        <taxon>Eukaryota</taxon>
        <taxon>Fungi</taxon>
        <taxon>Fungi incertae sedis</taxon>
        <taxon>Mucoromycota</taxon>
        <taxon>Mucoromycotina</taxon>
        <taxon>Mucoromycetes</taxon>
        <taxon>Mucorales</taxon>
        <taxon>Lichtheimiaceae</taxon>
        <taxon>Phascolomyces</taxon>
    </lineage>
</organism>